<feature type="transmembrane region" description="Helical" evidence="1">
    <location>
        <begin position="6"/>
        <end position="27"/>
    </location>
</feature>
<evidence type="ECO:0000259" key="2">
    <source>
        <dbReference type="Pfam" id="PF00561"/>
    </source>
</evidence>
<keyword evidence="1" id="KW-0472">Membrane</keyword>
<accession>A0A402BJH9</accession>
<dbReference type="Gene3D" id="3.40.50.1820">
    <property type="entry name" value="alpha/beta hydrolase"/>
    <property type="match status" value="1"/>
</dbReference>
<dbReference type="PANTHER" id="PTHR43358:SF4">
    <property type="entry name" value="ALPHA_BETA HYDROLASE FOLD-1 DOMAIN-CONTAINING PROTEIN"/>
    <property type="match status" value="1"/>
</dbReference>
<dbReference type="Pfam" id="PF00561">
    <property type="entry name" value="Abhydrolase_1"/>
    <property type="match status" value="1"/>
</dbReference>
<keyword evidence="3" id="KW-0378">Hydrolase</keyword>
<dbReference type="InterPro" id="IPR000073">
    <property type="entry name" value="AB_hydrolase_1"/>
</dbReference>
<evidence type="ECO:0000313" key="4">
    <source>
        <dbReference type="Proteomes" id="UP000287171"/>
    </source>
</evidence>
<evidence type="ECO:0000313" key="3">
    <source>
        <dbReference type="EMBL" id="GCE31504.1"/>
    </source>
</evidence>
<reference evidence="4" key="1">
    <citation type="submission" date="2018-12" db="EMBL/GenBank/DDBJ databases">
        <title>Tengunoibacter tsumagoiensis gen. nov., sp. nov., Dictyobacter kobayashii sp. nov., D. alpinus sp. nov., and D. joshuensis sp. nov. and description of Dictyobacteraceae fam. nov. within the order Ktedonobacterales isolated from Tengu-no-mugimeshi.</title>
        <authorList>
            <person name="Wang C.M."/>
            <person name="Zheng Y."/>
            <person name="Sakai Y."/>
            <person name="Toyoda A."/>
            <person name="Minakuchi Y."/>
            <person name="Abe K."/>
            <person name="Yokota A."/>
            <person name="Yabe S."/>
        </authorList>
    </citation>
    <scope>NUCLEOTIDE SEQUENCE [LARGE SCALE GENOMIC DNA]</scope>
    <source>
        <strain evidence="4">Uno16</strain>
    </source>
</reference>
<gene>
    <name evidence="3" type="ORF">KDA_69880</name>
</gene>
<dbReference type="InterPro" id="IPR029058">
    <property type="entry name" value="AB_hydrolase_fold"/>
</dbReference>
<dbReference type="GO" id="GO:0016787">
    <property type="term" value="F:hydrolase activity"/>
    <property type="evidence" value="ECO:0007669"/>
    <property type="project" value="UniProtKB-KW"/>
</dbReference>
<dbReference type="SUPFAM" id="SSF53474">
    <property type="entry name" value="alpha/beta-Hydrolases"/>
    <property type="match status" value="1"/>
</dbReference>
<dbReference type="AlphaFoldDB" id="A0A402BJH9"/>
<proteinExistence type="predicted"/>
<name>A0A402BJH9_9CHLR</name>
<dbReference type="OrthoDB" id="9776685at2"/>
<keyword evidence="1" id="KW-0812">Transmembrane</keyword>
<sequence>MLTFGIVLLIIVCVILLLLTIASFYFYRVAIYRQPKTFLVDNPDLAQGSAPDLPVQDVPWVESQPFERIEMKSGDGLLLCGFYLPAPSPTTKTVIIAHGYSGSAKLNMGPFAQMYHEEFGYNVLMPDARGHGESEGNYIGFGWHERLDYLKWIHLLIQRLGEDCEIALHGVSMGAATVVMTGGEPLPPQVKCVISDCAYTSVMDILSYQGKRMYHLPPFPIIYTTSLVCKLRAGYSFSEASSLKQIMKTKLPVYFIHGEEDTFVPTDMAHRLYAACPTYKELTMVPQAGHGISFNVDPAAYARYVEQFLVKFI</sequence>
<protein>
    <submittedName>
        <fullName evidence="3">Alpha/beta hydrolase</fullName>
    </submittedName>
</protein>
<keyword evidence="4" id="KW-1185">Reference proteome</keyword>
<keyword evidence="1" id="KW-1133">Transmembrane helix</keyword>
<comment type="caution">
    <text evidence="3">The sequence shown here is derived from an EMBL/GenBank/DDBJ whole genome shotgun (WGS) entry which is preliminary data.</text>
</comment>
<dbReference type="PANTHER" id="PTHR43358">
    <property type="entry name" value="ALPHA/BETA-HYDROLASE"/>
    <property type="match status" value="1"/>
</dbReference>
<dbReference type="Proteomes" id="UP000287171">
    <property type="component" value="Unassembled WGS sequence"/>
</dbReference>
<dbReference type="RefSeq" id="WP_126631462.1">
    <property type="nucleotide sequence ID" value="NZ_BIFT01000002.1"/>
</dbReference>
<evidence type="ECO:0000256" key="1">
    <source>
        <dbReference type="SAM" id="Phobius"/>
    </source>
</evidence>
<dbReference type="EMBL" id="BIFT01000002">
    <property type="protein sequence ID" value="GCE31504.1"/>
    <property type="molecule type" value="Genomic_DNA"/>
</dbReference>
<organism evidence="3 4">
    <name type="scientific">Dictyobacter alpinus</name>
    <dbReference type="NCBI Taxonomy" id="2014873"/>
    <lineage>
        <taxon>Bacteria</taxon>
        <taxon>Bacillati</taxon>
        <taxon>Chloroflexota</taxon>
        <taxon>Ktedonobacteria</taxon>
        <taxon>Ktedonobacterales</taxon>
        <taxon>Dictyobacteraceae</taxon>
        <taxon>Dictyobacter</taxon>
    </lineage>
</organism>
<dbReference type="InterPro" id="IPR052920">
    <property type="entry name" value="DNA-binding_regulatory"/>
</dbReference>
<feature type="domain" description="AB hydrolase-1" evidence="2">
    <location>
        <begin position="93"/>
        <end position="203"/>
    </location>
</feature>